<dbReference type="HOGENOM" id="CLU_085376_5_0_5"/>
<dbReference type="InterPro" id="IPR050807">
    <property type="entry name" value="TransReg_Diox_bact_type"/>
</dbReference>
<dbReference type="Pfam" id="PF01381">
    <property type="entry name" value="HTH_3"/>
    <property type="match status" value="1"/>
</dbReference>
<dbReference type="PANTHER" id="PTHR46797">
    <property type="entry name" value="HTH-TYPE TRANSCRIPTIONAL REGULATOR"/>
    <property type="match status" value="1"/>
</dbReference>
<dbReference type="InterPro" id="IPR013096">
    <property type="entry name" value="Cupin_2"/>
</dbReference>
<name>D8JTF4_HYPDA</name>
<gene>
    <name evidence="3" type="ordered locus">Hden_2676</name>
</gene>
<dbReference type="SUPFAM" id="SSF47413">
    <property type="entry name" value="lambda repressor-like DNA-binding domains"/>
    <property type="match status" value="1"/>
</dbReference>
<dbReference type="CDD" id="cd00093">
    <property type="entry name" value="HTH_XRE"/>
    <property type="match status" value="1"/>
</dbReference>
<protein>
    <submittedName>
        <fullName evidence="3">Transcriptional regulator, XRE family</fullName>
    </submittedName>
</protein>
<dbReference type="AlphaFoldDB" id="D8JTF4"/>
<dbReference type="PANTHER" id="PTHR46797:SF1">
    <property type="entry name" value="METHYLPHOSPHONATE SYNTHASE"/>
    <property type="match status" value="1"/>
</dbReference>
<dbReference type="InterPro" id="IPR010982">
    <property type="entry name" value="Lambda_DNA-bd_dom_sf"/>
</dbReference>
<dbReference type="GO" id="GO:0003677">
    <property type="term" value="F:DNA binding"/>
    <property type="evidence" value="ECO:0007669"/>
    <property type="project" value="UniProtKB-KW"/>
</dbReference>
<reference evidence="4" key="1">
    <citation type="journal article" date="2011" name="J. Bacteriol.">
        <title>Genome sequences of eight morphologically diverse alphaproteobacteria.</title>
        <authorList>
            <consortium name="US DOE Joint Genome Institute"/>
            <person name="Brown P.J."/>
            <person name="Kysela D.T."/>
            <person name="Buechlein A."/>
            <person name="Hemmerich C."/>
            <person name="Brun Y.V."/>
        </authorList>
    </citation>
    <scope>NUCLEOTIDE SEQUENCE [LARGE SCALE GENOMIC DNA]</scope>
    <source>
        <strain evidence="4">ATCC 51888 / DSM 1869 / NCIB 11706 / TK 0415</strain>
    </source>
</reference>
<evidence type="ECO:0000259" key="2">
    <source>
        <dbReference type="PROSITE" id="PS50943"/>
    </source>
</evidence>
<dbReference type="EMBL" id="CP002083">
    <property type="protein sequence ID" value="ADJ24472.1"/>
    <property type="molecule type" value="Genomic_DNA"/>
</dbReference>
<evidence type="ECO:0000313" key="4">
    <source>
        <dbReference type="Proteomes" id="UP000002033"/>
    </source>
</evidence>
<dbReference type="eggNOG" id="COG1396">
    <property type="taxonomic scope" value="Bacteria"/>
</dbReference>
<dbReference type="InterPro" id="IPR011051">
    <property type="entry name" value="RmlC_Cupin_sf"/>
</dbReference>
<dbReference type="InterPro" id="IPR001387">
    <property type="entry name" value="Cro/C1-type_HTH"/>
</dbReference>
<sequence>MVMIGKQVHADPQHSESVATKLSIIVGENLRHLRRKSGLSLEQLAAKSGVSRAMLGQIETGKSAPTINLLGRIAEALQVSVPSLISHPAAGGTVIVPRDRATVLASSNGGFTCRALFPWGDPQSIEIYEVTIIAHHSEDVAAFEPGVKKALVVLTGEIELTIAEDSPARLSEGDSIIFNADSPHTLHNPGNADAKAFLVVAPVDRTRIHPRGF</sequence>
<evidence type="ECO:0000256" key="1">
    <source>
        <dbReference type="ARBA" id="ARBA00023125"/>
    </source>
</evidence>
<dbReference type="GO" id="GO:0003700">
    <property type="term" value="F:DNA-binding transcription factor activity"/>
    <property type="evidence" value="ECO:0007669"/>
    <property type="project" value="TreeGrafter"/>
</dbReference>
<dbReference type="STRING" id="582899.Hden_2676"/>
<dbReference type="Gene3D" id="2.60.120.10">
    <property type="entry name" value="Jelly Rolls"/>
    <property type="match status" value="1"/>
</dbReference>
<dbReference type="Gene3D" id="1.10.260.40">
    <property type="entry name" value="lambda repressor-like DNA-binding domains"/>
    <property type="match status" value="1"/>
</dbReference>
<dbReference type="PROSITE" id="PS50943">
    <property type="entry name" value="HTH_CROC1"/>
    <property type="match status" value="1"/>
</dbReference>
<feature type="domain" description="HTH cro/C1-type" evidence="2">
    <location>
        <begin position="30"/>
        <end position="84"/>
    </location>
</feature>
<dbReference type="CDD" id="cd02209">
    <property type="entry name" value="cupin_XRE_C"/>
    <property type="match status" value="1"/>
</dbReference>
<dbReference type="Proteomes" id="UP000002033">
    <property type="component" value="Chromosome"/>
</dbReference>
<organism evidence="3 4">
    <name type="scientific">Hyphomicrobium denitrificans (strain ATCC 51888 / DSM 1869 / NCIMB 11706 / TK 0415)</name>
    <dbReference type="NCBI Taxonomy" id="582899"/>
    <lineage>
        <taxon>Bacteria</taxon>
        <taxon>Pseudomonadati</taxon>
        <taxon>Pseudomonadota</taxon>
        <taxon>Alphaproteobacteria</taxon>
        <taxon>Hyphomicrobiales</taxon>
        <taxon>Hyphomicrobiaceae</taxon>
        <taxon>Hyphomicrobium</taxon>
    </lineage>
</organism>
<dbReference type="RefSeq" id="WP_013216631.1">
    <property type="nucleotide sequence ID" value="NC_014313.1"/>
</dbReference>
<evidence type="ECO:0000313" key="3">
    <source>
        <dbReference type="EMBL" id="ADJ24472.1"/>
    </source>
</evidence>
<dbReference type="Pfam" id="PF07883">
    <property type="entry name" value="Cupin_2"/>
    <property type="match status" value="1"/>
</dbReference>
<dbReference type="GO" id="GO:0005829">
    <property type="term" value="C:cytosol"/>
    <property type="evidence" value="ECO:0007669"/>
    <property type="project" value="TreeGrafter"/>
</dbReference>
<keyword evidence="4" id="KW-1185">Reference proteome</keyword>
<proteinExistence type="predicted"/>
<keyword evidence="1" id="KW-0238">DNA-binding</keyword>
<dbReference type="InterPro" id="IPR014710">
    <property type="entry name" value="RmlC-like_jellyroll"/>
</dbReference>
<dbReference type="SUPFAM" id="SSF51182">
    <property type="entry name" value="RmlC-like cupins"/>
    <property type="match status" value="1"/>
</dbReference>
<accession>D8JTF4</accession>
<dbReference type="KEGG" id="hdn:Hden_2676"/>
<dbReference type="SMART" id="SM00530">
    <property type="entry name" value="HTH_XRE"/>
    <property type="match status" value="1"/>
</dbReference>